<protein>
    <recommendedName>
        <fullName evidence="3">NlpC/P60 domain-containing protein</fullName>
    </recommendedName>
</protein>
<dbReference type="RefSeq" id="WP_101355880.1">
    <property type="nucleotide sequence ID" value="NZ_PIQO01000019.1"/>
</dbReference>
<evidence type="ECO:0000313" key="1">
    <source>
        <dbReference type="EMBL" id="PKR83362.1"/>
    </source>
</evidence>
<comment type="caution">
    <text evidence="1">The sequence shown here is derived from an EMBL/GenBank/DDBJ whole genome shotgun (WGS) entry which is preliminary data.</text>
</comment>
<dbReference type="EMBL" id="PIQO01000019">
    <property type="protein sequence ID" value="PKR83362.1"/>
    <property type="molecule type" value="Genomic_DNA"/>
</dbReference>
<name>A0A2N3LFD9_9BACI</name>
<dbReference type="OrthoDB" id="2139078at2"/>
<dbReference type="Proteomes" id="UP000233440">
    <property type="component" value="Unassembled WGS sequence"/>
</dbReference>
<keyword evidence="2" id="KW-1185">Reference proteome</keyword>
<gene>
    <name evidence="1" type="ORF">CWO92_19480</name>
</gene>
<dbReference type="AlphaFoldDB" id="A0A2N3LFD9"/>
<organism evidence="1 2">
    <name type="scientific">Heyndrickxia camelliae</name>
    <dbReference type="NCBI Taxonomy" id="1707093"/>
    <lineage>
        <taxon>Bacteria</taxon>
        <taxon>Bacillati</taxon>
        <taxon>Bacillota</taxon>
        <taxon>Bacilli</taxon>
        <taxon>Bacillales</taxon>
        <taxon>Bacillaceae</taxon>
        <taxon>Heyndrickxia</taxon>
    </lineage>
</organism>
<evidence type="ECO:0008006" key="3">
    <source>
        <dbReference type="Google" id="ProtNLM"/>
    </source>
</evidence>
<accession>A0A2N3LFD9</accession>
<reference evidence="1 2" key="1">
    <citation type="submission" date="2017-11" db="EMBL/GenBank/DDBJ databases">
        <title>Bacillus camelliae sp. nov., isolated from pu'er tea.</title>
        <authorList>
            <person name="Niu L."/>
        </authorList>
    </citation>
    <scope>NUCLEOTIDE SEQUENCE [LARGE SCALE GENOMIC DNA]</scope>
    <source>
        <strain evidence="1 2">7578-1</strain>
    </source>
</reference>
<proteinExistence type="predicted"/>
<sequence>MSNLNQTSILDESTLDCWCQIAVPEIDLFFFETMEQVLNYLPIGSLIIPRSEFKEHNSYTNIDINNSYQLWNISKDGKYVCAAHPQLISSLDQDKRTAILHIQKRLNRGLIYPWVFVQEGLQAVAIIHQTETLELLESYLVQDEADSFIVFQKEMWSQLPVDFKRNLLSKLAESYMDIEENLDFYDDKITPVLEKYTNRFPTMNGPNCLAATLAAATNRLEESEWIINQWVHPDTFLLGLELRGYKEVDCEIDQMQSRDIIVWKNEHSDIIHAAYYLGNGLFFNKNGQTFFNKWQVIRKETLVNNWGKENFMVYRSLKKSTG</sequence>
<evidence type="ECO:0000313" key="2">
    <source>
        <dbReference type="Proteomes" id="UP000233440"/>
    </source>
</evidence>